<reference evidence="1" key="2">
    <citation type="submission" date="2020-11" db="EMBL/GenBank/DDBJ databases">
        <authorList>
            <person name="McCartney M.A."/>
            <person name="Auch B."/>
            <person name="Kono T."/>
            <person name="Mallez S."/>
            <person name="Becker A."/>
            <person name="Gohl D.M."/>
            <person name="Silverstein K.A.T."/>
            <person name="Koren S."/>
            <person name="Bechman K.B."/>
            <person name="Herman A."/>
            <person name="Abrahante J.E."/>
            <person name="Garbe J."/>
        </authorList>
    </citation>
    <scope>NUCLEOTIDE SEQUENCE</scope>
    <source>
        <strain evidence="1">Duluth1</strain>
        <tissue evidence="1">Whole animal</tissue>
    </source>
</reference>
<protein>
    <submittedName>
        <fullName evidence="1">Uncharacterized protein</fullName>
    </submittedName>
</protein>
<sequence>MMHRVAGHGDVGLLRLSFGSAGCDLTPFCDGQQRDSSVVRAETEVAFIGGAC</sequence>
<proteinExistence type="predicted"/>
<organism evidence="1 2">
    <name type="scientific">Dreissena polymorpha</name>
    <name type="common">Zebra mussel</name>
    <name type="synonym">Mytilus polymorpha</name>
    <dbReference type="NCBI Taxonomy" id="45954"/>
    <lineage>
        <taxon>Eukaryota</taxon>
        <taxon>Metazoa</taxon>
        <taxon>Spiralia</taxon>
        <taxon>Lophotrochozoa</taxon>
        <taxon>Mollusca</taxon>
        <taxon>Bivalvia</taxon>
        <taxon>Autobranchia</taxon>
        <taxon>Heteroconchia</taxon>
        <taxon>Euheterodonta</taxon>
        <taxon>Imparidentia</taxon>
        <taxon>Neoheterodontei</taxon>
        <taxon>Myida</taxon>
        <taxon>Dreissenoidea</taxon>
        <taxon>Dreissenidae</taxon>
        <taxon>Dreissena</taxon>
    </lineage>
</organism>
<keyword evidence="2" id="KW-1185">Reference proteome</keyword>
<evidence type="ECO:0000313" key="2">
    <source>
        <dbReference type="Proteomes" id="UP000828390"/>
    </source>
</evidence>
<evidence type="ECO:0000313" key="1">
    <source>
        <dbReference type="EMBL" id="KAH3887812.1"/>
    </source>
</evidence>
<reference evidence="1" key="1">
    <citation type="journal article" date="2019" name="bioRxiv">
        <title>The Genome of the Zebra Mussel, Dreissena polymorpha: A Resource for Invasive Species Research.</title>
        <authorList>
            <person name="McCartney M.A."/>
            <person name="Auch B."/>
            <person name="Kono T."/>
            <person name="Mallez S."/>
            <person name="Zhang Y."/>
            <person name="Obille A."/>
            <person name="Becker A."/>
            <person name="Abrahante J.E."/>
            <person name="Garbe J."/>
            <person name="Badalamenti J.P."/>
            <person name="Herman A."/>
            <person name="Mangelson H."/>
            <person name="Liachko I."/>
            <person name="Sullivan S."/>
            <person name="Sone E.D."/>
            <person name="Koren S."/>
            <person name="Silverstein K.A.T."/>
            <person name="Beckman K.B."/>
            <person name="Gohl D.M."/>
        </authorList>
    </citation>
    <scope>NUCLEOTIDE SEQUENCE</scope>
    <source>
        <strain evidence="1">Duluth1</strain>
        <tissue evidence="1">Whole animal</tissue>
    </source>
</reference>
<dbReference type="AlphaFoldDB" id="A0A9D4N1A4"/>
<accession>A0A9D4N1A4</accession>
<dbReference type="EMBL" id="JAIWYP010000001">
    <property type="protein sequence ID" value="KAH3887812.1"/>
    <property type="molecule type" value="Genomic_DNA"/>
</dbReference>
<comment type="caution">
    <text evidence="1">The sequence shown here is derived from an EMBL/GenBank/DDBJ whole genome shotgun (WGS) entry which is preliminary data.</text>
</comment>
<dbReference type="Proteomes" id="UP000828390">
    <property type="component" value="Unassembled WGS sequence"/>
</dbReference>
<name>A0A9D4N1A4_DREPO</name>
<gene>
    <name evidence="1" type="ORF">DPMN_011834</name>
</gene>